<feature type="region of interest" description="Disordered" evidence="4">
    <location>
        <begin position="236"/>
        <end position="286"/>
    </location>
</feature>
<organism evidence="6 7">
    <name type="scientific">Limulus polyphemus</name>
    <name type="common">Atlantic horseshoe crab</name>
    <dbReference type="NCBI Taxonomy" id="6850"/>
    <lineage>
        <taxon>Eukaryota</taxon>
        <taxon>Metazoa</taxon>
        <taxon>Ecdysozoa</taxon>
        <taxon>Arthropoda</taxon>
        <taxon>Chelicerata</taxon>
        <taxon>Merostomata</taxon>
        <taxon>Xiphosura</taxon>
        <taxon>Limulidae</taxon>
        <taxon>Limulus</taxon>
    </lineage>
</organism>
<feature type="compositionally biased region" description="Polar residues" evidence="4">
    <location>
        <begin position="501"/>
        <end position="546"/>
    </location>
</feature>
<feature type="compositionally biased region" description="Basic and acidic residues" evidence="4">
    <location>
        <begin position="429"/>
        <end position="450"/>
    </location>
</feature>
<evidence type="ECO:0000256" key="4">
    <source>
        <dbReference type="SAM" id="MobiDB-lite"/>
    </source>
</evidence>
<feature type="domain" description="BRCT" evidence="5">
    <location>
        <begin position="1550"/>
        <end position="1626"/>
    </location>
</feature>
<reference evidence="7 8" key="1">
    <citation type="submission" date="2025-05" db="UniProtKB">
        <authorList>
            <consortium name="RefSeq"/>
        </authorList>
    </citation>
    <scope>IDENTIFICATION</scope>
    <source>
        <tissue evidence="7 8">Muscle</tissue>
    </source>
</reference>
<keyword evidence="3" id="KW-0539">Nucleus</keyword>
<evidence type="ECO:0000256" key="3">
    <source>
        <dbReference type="ARBA" id="ARBA00023242"/>
    </source>
</evidence>
<dbReference type="SMART" id="SM00333">
    <property type="entry name" value="TUDOR"/>
    <property type="match status" value="1"/>
</dbReference>
<feature type="compositionally biased region" description="Polar residues" evidence="4">
    <location>
        <begin position="25"/>
        <end position="39"/>
    </location>
</feature>
<evidence type="ECO:0000256" key="2">
    <source>
        <dbReference type="ARBA" id="ARBA00022763"/>
    </source>
</evidence>
<feature type="compositionally biased region" description="Polar residues" evidence="4">
    <location>
        <begin position="677"/>
        <end position="687"/>
    </location>
</feature>
<feature type="region of interest" description="Disordered" evidence="4">
    <location>
        <begin position="1"/>
        <end position="133"/>
    </location>
</feature>
<evidence type="ECO:0000256" key="1">
    <source>
        <dbReference type="ARBA" id="ARBA00004123"/>
    </source>
</evidence>
<evidence type="ECO:0000313" key="8">
    <source>
        <dbReference type="RefSeq" id="XP_022246005.1"/>
    </source>
</evidence>
<dbReference type="InterPro" id="IPR015125">
    <property type="entry name" value="53-BP1_Tudor"/>
</dbReference>
<feature type="compositionally biased region" description="Basic and acidic residues" evidence="4">
    <location>
        <begin position="1066"/>
        <end position="1080"/>
    </location>
</feature>
<dbReference type="SUPFAM" id="SSF52113">
    <property type="entry name" value="BRCT domain"/>
    <property type="match status" value="2"/>
</dbReference>
<feature type="compositionally biased region" description="Basic and acidic residues" evidence="4">
    <location>
        <begin position="1"/>
        <end position="13"/>
    </location>
</feature>
<feature type="compositionally biased region" description="Basic and acidic residues" evidence="4">
    <location>
        <begin position="276"/>
        <end position="285"/>
    </location>
</feature>
<feature type="compositionally biased region" description="Basic and acidic residues" evidence="4">
    <location>
        <begin position="73"/>
        <end position="83"/>
    </location>
</feature>
<dbReference type="InterPro" id="IPR001357">
    <property type="entry name" value="BRCT_dom"/>
</dbReference>
<dbReference type="Gene3D" id="2.30.30.30">
    <property type="match status" value="1"/>
</dbReference>
<protein>
    <submittedName>
        <fullName evidence="7 8">TP53-binding protein 1-like isoform X1</fullName>
    </submittedName>
</protein>
<evidence type="ECO:0000259" key="5">
    <source>
        <dbReference type="PROSITE" id="PS50172"/>
    </source>
</evidence>
<feature type="region of interest" description="Disordered" evidence="4">
    <location>
        <begin position="932"/>
        <end position="1177"/>
    </location>
</feature>
<dbReference type="CDD" id="cd20383">
    <property type="entry name" value="Tudor_53BP1"/>
    <property type="match status" value="1"/>
</dbReference>
<feature type="compositionally biased region" description="Polar residues" evidence="4">
    <location>
        <begin position="1438"/>
        <end position="1447"/>
    </location>
</feature>
<feature type="compositionally biased region" description="Polar residues" evidence="4">
    <location>
        <begin position="1466"/>
        <end position="1476"/>
    </location>
</feature>
<dbReference type="InterPro" id="IPR014722">
    <property type="entry name" value="Rib_uL2_dom2"/>
</dbReference>
<evidence type="ECO:0000313" key="6">
    <source>
        <dbReference type="Proteomes" id="UP000694941"/>
    </source>
</evidence>
<proteinExistence type="predicted"/>
<dbReference type="CDD" id="cd17745">
    <property type="entry name" value="BRCT_p53bp1_rpt1"/>
    <property type="match status" value="1"/>
</dbReference>
<feature type="compositionally biased region" description="Low complexity" evidence="4">
    <location>
        <begin position="1340"/>
        <end position="1350"/>
    </location>
</feature>
<feature type="compositionally biased region" description="Polar residues" evidence="4">
    <location>
        <begin position="402"/>
        <end position="420"/>
    </location>
</feature>
<dbReference type="Gene3D" id="3.40.50.10190">
    <property type="entry name" value="BRCT domain"/>
    <property type="match status" value="2"/>
</dbReference>
<dbReference type="Pfam" id="PF09038">
    <property type="entry name" value="53-BP1_Tudor"/>
    <property type="match status" value="1"/>
</dbReference>
<dbReference type="SMART" id="SM00292">
    <property type="entry name" value="BRCT"/>
    <property type="match status" value="2"/>
</dbReference>
<dbReference type="PROSITE" id="PS50172">
    <property type="entry name" value="BRCT"/>
    <property type="match status" value="2"/>
</dbReference>
<dbReference type="RefSeq" id="XP_022246005.1">
    <property type="nucleotide sequence ID" value="XM_022390297.1"/>
</dbReference>
<feature type="region of interest" description="Disordered" evidence="4">
    <location>
        <begin position="1328"/>
        <end position="1478"/>
    </location>
</feature>
<feature type="compositionally biased region" description="Basic and acidic residues" evidence="4">
    <location>
        <begin position="579"/>
        <end position="589"/>
    </location>
</feature>
<dbReference type="InterPro" id="IPR036420">
    <property type="entry name" value="BRCT_dom_sf"/>
</dbReference>
<feature type="compositionally biased region" description="Polar residues" evidence="4">
    <location>
        <begin position="1028"/>
        <end position="1037"/>
    </location>
</feature>
<dbReference type="PANTHER" id="PTHR15321">
    <property type="entry name" value="TUMOR SUPPRESSOR P53-BINDING PROTEIN 1"/>
    <property type="match status" value="1"/>
</dbReference>
<dbReference type="InterPro" id="IPR047249">
    <property type="entry name" value="BRCT_p53bp1-like_rpt1"/>
</dbReference>
<feature type="region of interest" description="Disordered" evidence="4">
    <location>
        <begin position="1514"/>
        <end position="1545"/>
    </location>
</feature>
<keyword evidence="2" id="KW-0227">DNA damage</keyword>
<feature type="region of interest" description="Disordered" evidence="4">
    <location>
        <begin position="402"/>
        <end position="609"/>
    </location>
</feature>
<feature type="region of interest" description="Disordered" evidence="4">
    <location>
        <begin position="777"/>
        <end position="905"/>
    </location>
</feature>
<dbReference type="RefSeq" id="XP_022246004.1">
    <property type="nucleotide sequence ID" value="XM_022390296.1"/>
</dbReference>
<feature type="compositionally biased region" description="Polar residues" evidence="4">
    <location>
        <begin position="1101"/>
        <end position="1111"/>
    </location>
</feature>
<gene>
    <name evidence="7 8" type="primary">LOC106462890</name>
</gene>
<feature type="compositionally biased region" description="Low complexity" evidence="4">
    <location>
        <begin position="954"/>
        <end position="969"/>
    </location>
</feature>
<feature type="compositionally biased region" description="Basic and acidic residues" evidence="4">
    <location>
        <begin position="888"/>
        <end position="904"/>
    </location>
</feature>
<dbReference type="InterPro" id="IPR047250">
    <property type="entry name" value="BRCT_p53bp1-like_rpt2"/>
</dbReference>
<sequence>MFGDQKMREDKLLIKASGHGELSAKGSSADTGNGTTESQTNENIHNNNNTANNENQGSAGNASGSGGNGNNGGDHRDGKKKDDGEEEDNGGSHEQDPPGSSSSSSSNSLGVSTMPVEGKETSTSNADDSKTETCIIEESHQRVEEVPPLEEKFIQQKDTHVEESLEEISLATSKNQEACSEKIENVQSGVILKSDLSSQKNIFGVEETEEYGWDSPQDPVCILQLSKDASLTTESVDDEGMYIIPPSPEAYGPTPIMFPGTPSLEEDVAETEADYPDTKDIKQTEEPLISLSLAKVRKCENKDVQQQYSEAISHSSGISTKRTSERKDVVSSENKQIGSEERLDSLSVCRKISFSQDDSSQESTPEKVRDLLATRKSRIQSFYKDPETLHQEVKEVLQEGATTTTLVPHSHVSTPESCSSGGRAYRMLPKRERGVGDSPKKSPKMGEKRHAQASSPVLTTKHRKHLEMEQYSSISDAEMAQEEKTESQGEMEEEWHLHLSASENTQSFAFSSQEGSPENISTGSLDKISTSIQKEHQTGSSFSLSKETVKTSPILDETEPVTLPLKDTEEAKVLSQQTEKSRLSQETKEATPLSQIIEPTEGIEETSPCSEGVLLPRTETFQSRPQFSFEIPARLRDVEKEQMDKQLSPQKSTIFTKIKELKSAVVEDTQPLAGSEGSWSGQPISNPSRKDEDSELPSTPKISQGNDSLDEGALVVCYKPTKDPELELSGELEKSDDCQLTHFRQVKGRRSPVISQTQDQEVMTVEQTMKGDISVSYEMKDKMSSRGDKEKGKKVLKRPTQKHQHIEVSDVEPVVKQKKQTSEPEQEKLSSQLPKKQPLAGETERSVLSPSLSTQEKGVQVEITSSEPVSQVSDSPRRIETSAVQDPATKDKEKTNETPKKEESTSLLIRVTVRKIVTKEFMYNGKVVKKTVDEEEEEPIVQEIPEEHISPTGSTSSSSRVTYVSHRSSITSGELGDISSLGTTTSSGVTSSLASSSTSRSSEHTTASQRSQLSKTSSTSSLDKVSLIRTTTRSSDPGNIPHSEQDPDTSQEDMFLRPQFALSRRPVQDKSGGHQEHSDISDLSLPLAESTRVTRSLAISDFSTGQSQSLAESDKGTFPQTPKQRKNARSRKDAGKKQEKLAEASFNEQKTAEDLQSIEESGHKSSETSGSSPEIPLVHLVRTKEVQEKSTTEESIQSFGVLPGKRVMAKWRDGYYYPGTVKKPESNGRWSVQFDDGDTRAIRECDLLVMALLHEGLSVLALSEDDYYDPGIVRGHYREGNEVGYVVERDDRVTKRYPRASVILSADQAAAVVSPMFHSPAPTAAVSLDNIVEGRRRRTPSSSGTSPGGTKLPEGKRKRCKNLDPNLQSTATDTAEDSFSEALAKQSPIFKKISGKSPARSSPHSRKAKSTGSTPSGRNIRKGTPLAKQDKSSETSETEITPFSHTPQQRRPRSHYGEESQREATSHSITESQLPVLSSERSDLVTQYGPIPSAGSTLFHSLGFILSCADRTSGTKKDSNKPFQENFSSTEDSSATEDLSSEDKSSVPFNKKYLKEQLEAGGGIILENFQDTQKTSAKEVFLLSDTYLRTIKYVQCLSAAIPCISHIWVIDCCRMNKLLPYKSYLHPAGYSIVTNSLIEWHSKSTVLKGLHVLIVSKNEDFVSTWAPVLLAARAEMVRRLPRQEQSGESGVEEKRTAQRSGPYSVDIVLSDPSCPQDVLKRAQQLSIPVLSSEWIIQCLINGQRLPFNAHSKFKYDYKD</sequence>
<dbReference type="Pfam" id="PF18428">
    <property type="entry name" value="BRCT_3"/>
    <property type="match status" value="1"/>
</dbReference>
<dbReference type="SUPFAM" id="SSF63748">
    <property type="entry name" value="Tudor/PWWP/MBT"/>
    <property type="match status" value="2"/>
</dbReference>
<feature type="compositionally biased region" description="Basic and acidic residues" evidence="4">
    <location>
        <begin position="1455"/>
        <end position="1465"/>
    </location>
</feature>
<feature type="region of interest" description="Disordered" evidence="4">
    <location>
        <begin position="668"/>
        <end position="710"/>
    </location>
</feature>
<dbReference type="Gene3D" id="2.30.30.140">
    <property type="match status" value="1"/>
</dbReference>
<dbReference type="InterPro" id="IPR002999">
    <property type="entry name" value="Tudor"/>
</dbReference>
<comment type="subcellular location">
    <subcellularLocation>
        <location evidence="1">Nucleus</location>
    </subcellularLocation>
</comment>
<dbReference type="InterPro" id="IPR047252">
    <property type="entry name" value="TP53BP1-like"/>
</dbReference>
<accession>A0ABM1SQU8</accession>
<name>A0ABM1SQU8_LIMPO</name>
<feature type="compositionally biased region" description="Acidic residues" evidence="4">
    <location>
        <begin position="264"/>
        <end position="275"/>
    </location>
</feature>
<dbReference type="GeneID" id="106462890"/>
<feature type="compositionally biased region" description="Gly residues" evidence="4">
    <location>
        <begin position="63"/>
        <end position="72"/>
    </location>
</feature>
<feature type="compositionally biased region" description="Polar residues" evidence="4">
    <location>
        <begin position="696"/>
        <end position="707"/>
    </location>
</feature>
<keyword evidence="6" id="KW-1185">Reference proteome</keyword>
<dbReference type="PANTHER" id="PTHR15321:SF3">
    <property type="entry name" value="TP53-BINDING PROTEIN 1"/>
    <property type="match status" value="1"/>
</dbReference>
<evidence type="ECO:0000313" key="7">
    <source>
        <dbReference type="RefSeq" id="XP_022246004.1"/>
    </source>
</evidence>
<feature type="compositionally biased region" description="Low complexity" evidence="4">
    <location>
        <begin position="40"/>
        <end position="62"/>
    </location>
</feature>
<feature type="domain" description="BRCT" evidence="5">
    <location>
        <begin position="1707"/>
        <end position="1752"/>
    </location>
</feature>
<feature type="compositionally biased region" description="Polar residues" evidence="4">
    <location>
        <begin position="304"/>
        <end position="321"/>
    </location>
</feature>
<dbReference type="CDD" id="cd17724">
    <property type="entry name" value="BRCT_p53bp1_rpt2"/>
    <property type="match status" value="1"/>
</dbReference>
<feature type="compositionally biased region" description="Polar residues" evidence="4">
    <location>
        <begin position="1521"/>
        <end position="1538"/>
    </location>
</feature>
<feature type="compositionally biased region" description="Polar residues" evidence="4">
    <location>
        <begin position="846"/>
        <end position="874"/>
    </location>
</feature>
<feature type="compositionally biased region" description="Basic and acidic residues" evidence="4">
    <location>
        <begin position="1130"/>
        <end position="1142"/>
    </location>
</feature>
<feature type="compositionally biased region" description="Low complexity" evidence="4">
    <location>
        <begin position="979"/>
        <end position="1025"/>
    </location>
</feature>
<feature type="region of interest" description="Disordered" evidence="4">
    <location>
        <begin position="304"/>
        <end position="342"/>
    </location>
</feature>
<dbReference type="Proteomes" id="UP000694941">
    <property type="component" value="Unplaced"/>
</dbReference>
<feature type="compositionally biased region" description="Basic residues" evidence="4">
    <location>
        <begin position="794"/>
        <end position="803"/>
    </location>
</feature>
<feature type="compositionally biased region" description="Basic and acidic residues" evidence="4">
    <location>
        <begin position="778"/>
        <end position="793"/>
    </location>
</feature>